<gene>
    <name evidence="3" type="ORF">ATN88_05155</name>
</gene>
<comment type="caution">
    <text evidence="3">The sequence shown here is derived from an EMBL/GenBank/DDBJ whole genome shotgun (WGS) entry which is preliminary data.</text>
</comment>
<sequence length="658" mass="73961">MNKFATILLFFLSTYAVAEKTAKVPLAYATDSQNDIVLRGQSQTVTVPIFILDGQEVESVRLSLSIYNNNAIDKSVLWIAAGNRTLANVEIKQRNQHQMVEMTIPSELLPRIEPSLDLRIQHLSNDPNLVIDTTTLSTTISAQHSSYTLNYIDNGQTRAQTLSSFDEMVRSGQHHDAPVHIVSVLKAEPDATLGIAASLVQGWTLKSGSKEYHYDYQMNVNANASLEGPTIVFGTRDDLLATGWIGEPGYQDISGPYLATVGEGSRWVLLLSGVSERDVKRATKVFTNNVRRLPDRASWVVNDDDDVVDRSLKSNSTYLLSEFTSQTDLTDSPLELDLIMPSNIIFSSEDNAKINLLLTHSRVAPGAGSMILRVNGEYANSLPLRSSYWRDTQHYRLNIPMRDFKPGINKVSVEIYGPVDIQNQQRRFAVYMSDKSNLRLSEWVKFIPTEDHDVSPLDFYAISDDCGKQAQLTVDPADKAQLENLWRLISHVSHSTKKAMPGLLVTTDKQQKRPFHVLFGEDVPKTPFFDEVRQDSRWAVMRQQLFSFVAASEIDDITSDAVPNTAGDMAYVKHTNDRGWYRIHMLDSTEDEFASFLRNEHVKPPSGVLSEREFSSNSSQFLKAAFIGYPAALAAIALILIWWISGFVTRYLEARLWR</sequence>
<feature type="chain" id="PRO_5007465900" description="Cyclic di-GMP-binding protein" evidence="2">
    <location>
        <begin position="19"/>
        <end position="658"/>
    </location>
</feature>
<reference evidence="3 4" key="1">
    <citation type="submission" date="2015-11" db="EMBL/GenBank/DDBJ databases">
        <title>Genomic Taxonomy of the Vibrionaceae.</title>
        <authorList>
            <person name="Gomez-Gil B."/>
            <person name="Enciso-Ibarra J."/>
        </authorList>
    </citation>
    <scope>NUCLEOTIDE SEQUENCE [LARGE SCALE GENOMIC DNA]</scope>
    <source>
        <strain evidence="3 4">CAIM 912</strain>
    </source>
</reference>
<keyword evidence="1" id="KW-1133">Transmembrane helix</keyword>
<organism evidence="3 4">
    <name type="scientific">Enterovibrio coralii</name>
    <dbReference type="NCBI Taxonomy" id="294935"/>
    <lineage>
        <taxon>Bacteria</taxon>
        <taxon>Pseudomonadati</taxon>
        <taxon>Pseudomonadota</taxon>
        <taxon>Gammaproteobacteria</taxon>
        <taxon>Vibrionales</taxon>
        <taxon>Vibrionaceae</taxon>
        <taxon>Enterovibrio</taxon>
    </lineage>
</organism>
<keyword evidence="1" id="KW-0472">Membrane</keyword>
<dbReference type="EMBL" id="LNTY01000006">
    <property type="protein sequence ID" value="KXF83104.1"/>
    <property type="molecule type" value="Genomic_DNA"/>
</dbReference>
<evidence type="ECO:0000313" key="4">
    <source>
        <dbReference type="Proteomes" id="UP000070529"/>
    </source>
</evidence>
<evidence type="ECO:0000256" key="1">
    <source>
        <dbReference type="SAM" id="Phobius"/>
    </source>
</evidence>
<dbReference type="STRING" id="294935.ATN88_05155"/>
<proteinExistence type="predicted"/>
<name>A0A135ICN8_9GAMM</name>
<dbReference type="OrthoDB" id="9806702at2"/>
<protein>
    <recommendedName>
        <fullName evidence="5">Cyclic di-GMP-binding protein</fullName>
    </recommendedName>
</protein>
<feature type="transmembrane region" description="Helical" evidence="1">
    <location>
        <begin position="626"/>
        <end position="648"/>
    </location>
</feature>
<keyword evidence="4" id="KW-1185">Reference proteome</keyword>
<keyword evidence="1" id="KW-0812">Transmembrane</keyword>
<evidence type="ECO:0000256" key="2">
    <source>
        <dbReference type="SAM" id="SignalP"/>
    </source>
</evidence>
<accession>A0A135ICN8</accession>
<dbReference type="Gene3D" id="2.60.120.260">
    <property type="entry name" value="Galactose-binding domain-like"/>
    <property type="match status" value="1"/>
</dbReference>
<dbReference type="Proteomes" id="UP000070529">
    <property type="component" value="Unassembled WGS sequence"/>
</dbReference>
<dbReference type="AlphaFoldDB" id="A0A135ICN8"/>
<feature type="signal peptide" evidence="2">
    <location>
        <begin position="1"/>
        <end position="18"/>
    </location>
</feature>
<evidence type="ECO:0008006" key="5">
    <source>
        <dbReference type="Google" id="ProtNLM"/>
    </source>
</evidence>
<evidence type="ECO:0000313" key="3">
    <source>
        <dbReference type="EMBL" id="KXF83104.1"/>
    </source>
</evidence>
<dbReference type="RefSeq" id="WP_067410692.1">
    <property type="nucleotide sequence ID" value="NZ_LNTY01000006.1"/>
</dbReference>
<keyword evidence="2" id="KW-0732">Signal</keyword>